<sequence>MSWTNKLLETYEMCASQIGIRKEGTILLPTGHIEQRAQIEVVLDEQGNFKEANELSIDEATTIIPVTEDSASRANGISPHPLHDKLVYTAGDYVTYVEENKKEYHESYMENLKRWVESPYTHPTIQVIYKYLKKGTLIHDLIDYGILTLDGDHLDKKKKFQKVTEQSGALVRFCIDEWDNDIKHPWEDLSLFDSFVKYYESTCQTKDLCYVSGKEIYCTDKHPNKIRYGSDKAKLISSNDSTYFTFRGRIASKNEVNSMGYETSQKIHNALRWLIQKQGFQEHGLTVLVWNAKNIPMFHIMKKIEKVTTEETYALKVNVAIKGRGKEIDPREDVMIMLLESATDGRLAITGYQELSASRYYSNINNWYSQCNWRDYTPYPNTIIRMAYGTYQGKELVVKDKIYKTHLKRLLPCILMGKALPKEFILKVYDQVLKMSKVDEKVWLKSIDVLCALARRESFDRKRLNIGNGGVWAVSLEENRQNHNVTIDFVLGELMAIYHEIEAYSLQISKENRTTNAMKLFTKMKKYPWRTLNRIDSLSIPYVNKLKTKANTLLKLQEEVAKQLHEMSSEQELRNLKNLDFDFVIGFKCMKEYIEKDLKMENQIKEEQNNDNINK</sequence>
<dbReference type="Proteomes" id="UP000515856">
    <property type="component" value="Chromosome"/>
</dbReference>
<dbReference type="AlphaFoldDB" id="A0A7G9GPI3"/>
<reference evidence="1 2" key="1">
    <citation type="submission" date="2020-08" db="EMBL/GenBank/DDBJ databases">
        <authorList>
            <person name="Liu C."/>
            <person name="Sun Q."/>
        </authorList>
    </citation>
    <scope>NUCLEOTIDE SEQUENCE [LARGE SCALE GENOMIC DNA]</scope>
    <source>
        <strain evidence="1 2">NSJ-61</strain>
    </source>
</reference>
<keyword evidence="2" id="KW-1185">Reference proteome</keyword>
<gene>
    <name evidence="1" type="primary">cas8c</name>
    <name evidence="1" type="ORF">H9Q80_01815</name>
</gene>
<evidence type="ECO:0000313" key="2">
    <source>
        <dbReference type="Proteomes" id="UP000515856"/>
    </source>
</evidence>
<protein>
    <submittedName>
        <fullName evidence="1">Type I-C CRISPR-associated protein Cas8c/Csd1</fullName>
    </submittedName>
</protein>
<proteinExistence type="predicted"/>
<name>A0A7G9GPI3_9FIRM</name>
<dbReference type="EMBL" id="CP060636">
    <property type="protein sequence ID" value="QNM12715.1"/>
    <property type="molecule type" value="Genomic_DNA"/>
</dbReference>
<dbReference type="KEGG" id="ehn:H9Q80_01815"/>
<organism evidence="1 2">
    <name type="scientific">[Eubacterium] hominis</name>
    <dbReference type="NCBI Taxonomy" id="2764325"/>
    <lineage>
        <taxon>Bacteria</taxon>
        <taxon>Bacillati</taxon>
        <taxon>Bacillota</taxon>
        <taxon>Erysipelotrichia</taxon>
        <taxon>Erysipelotrichales</taxon>
        <taxon>Erysipelotrichaceae</taxon>
        <taxon>Amedibacillus</taxon>
    </lineage>
</organism>
<dbReference type="NCBIfam" id="TIGR01863">
    <property type="entry name" value="cas_Csd1"/>
    <property type="match status" value="1"/>
</dbReference>
<evidence type="ECO:0000313" key="1">
    <source>
        <dbReference type="EMBL" id="QNM12715.1"/>
    </source>
</evidence>
<dbReference type="Pfam" id="PF09709">
    <property type="entry name" value="Cas_Csd1"/>
    <property type="match status" value="1"/>
</dbReference>
<dbReference type="InterPro" id="IPR010144">
    <property type="entry name" value="CRISPR-assoc_prot_Csd1-typ"/>
</dbReference>
<dbReference type="RefSeq" id="WP_117455589.1">
    <property type="nucleotide sequence ID" value="NZ_CP060636.1"/>
</dbReference>
<accession>A0A7G9GPI3</accession>